<proteinExistence type="predicted"/>
<dbReference type="OrthoDB" id="5382429at2759"/>
<reference evidence="4" key="1">
    <citation type="journal article" date="2020" name="Stud. Mycol.">
        <title>101 Dothideomycetes genomes: a test case for predicting lifestyles and emergence of pathogens.</title>
        <authorList>
            <person name="Haridas S."/>
            <person name="Albert R."/>
            <person name="Binder M."/>
            <person name="Bloem J."/>
            <person name="Labutti K."/>
            <person name="Salamov A."/>
            <person name="Andreopoulos B."/>
            <person name="Baker S."/>
            <person name="Barry K."/>
            <person name="Bills G."/>
            <person name="Bluhm B."/>
            <person name="Cannon C."/>
            <person name="Castanera R."/>
            <person name="Culley D."/>
            <person name="Daum C."/>
            <person name="Ezra D."/>
            <person name="Gonzalez J."/>
            <person name="Henrissat B."/>
            <person name="Kuo A."/>
            <person name="Liang C."/>
            <person name="Lipzen A."/>
            <person name="Lutzoni F."/>
            <person name="Magnuson J."/>
            <person name="Mondo S."/>
            <person name="Nolan M."/>
            <person name="Ohm R."/>
            <person name="Pangilinan J."/>
            <person name="Park H.-J."/>
            <person name="Ramirez L."/>
            <person name="Alfaro M."/>
            <person name="Sun H."/>
            <person name="Tritt A."/>
            <person name="Yoshinaga Y."/>
            <person name="Zwiers L.-H."/>
            <person name="Turgeon B."/>
            <person name="Goodwin S."/>
            <person name="Spatafora J."/>
            <person name="Crous P."/>
            <person name="Grigoriev I."/>
        </authorList>
    </citation>
    <scope>NUCLEOTIDE SEQUENCE</scope>
    <source>
        <strain evidence="4">CBS 627.86</strain>
    </source>
</reference>
<evidence type="ECO:0000313" key="5">
    <source>
        <dbReference type="Proteomes" id="UP000799770"/>
    </source>
</evidence>
<protein>
    <recommendedName>
        <fullName evidence="3">Nephrocystin 3-like N-terminal domain-containing protein</fullName>
    </recommendedName>
</protein>
<dbReference type="InterPro" id="IPR056884">
    <property type="entry name" value="NPHP3-like_N"/>
</dbReference>
<dbReference type="InterPro" id="IPR027417">
    <property type="entry name" value="P-loop_NTPase"/>
</dbReference>
<dbReference type="Gene3D" id="3.40.50.300">
    <property type="entry name" value="P-loop containing nucleotide triphosphate hydrolases"/>
    <property type="match status" value="1"/>
</dbReference>
<evidence type="ECO:0000313" key="4">
    <source>
        <dbReference type="EMBL" id="KAF2113267.1"/>
    </source>
</evidence>
<evidence type="ECO:0000256" key="2">
    <source>
        <dbReference type="SAM" id="MobiDB-lite"/>
    </source>
</evidence>
<gene>
    <name evidence="4" type="ORF">BDV96DRAFT_648235</name>
</gene>
<evidence type="ECO:0000259" key="3">
    <source>
        <dbReference type="Pfam" id="PF24883"/>
    </source>
</evidence>
<organism evidence="4 5">
    <name type="scientific">Lophiotrema nucula</name>
    <dbReference type="NCBI Taxonomy" id="690887"/>
    <lineage>
        <taxon>Eukaryota</taxon>
        <taxon>Fungi</taxon>
        <taxon>Dikarya</taxon>
        <taxon>Ascomycota</taxon>
        <taxon>Pezizomycotina</taxon>
        <taxon>Dothideomycetes</taxon>
        <taxon>Pleosporomycetidae</taxon>
        <taxon>Pleosporales</taxon>
        <taxon>Lophiotremataceae</taxon>
        <taxon>Lophiotrema</taxon>
    </lineage>
</organism>
<accession>A0A6A5Z320</accession>
<feature type="domain" description="Nephrocystin 3-like N-terminal" evidence="3">
    <location>
        <begin position="86"/>
        <end position="254"/>
    </location>
</feature>
<dbReference type="EMBL" id="ML977328">
    <property type="protein sequence ID" value="KAF2113267.1"/>
    <property type="molecule type" value="Genomic_DNA"/>
</dbReference>
<dbReference type="PANTHER" id="PTHR10039">
    <property type="entry name" value="AMELOGENIN"/>
    <property type="match status" value="1"/>
</dbReference>
<feature type="region of interest" description="Disordered" evidence="2">
    <location>
        <begin position="310"/>
        <end position="343"/>
    </location>
</feature>
<dbReference type="Pfam" id="PF24883">
    <property type="entry name" value="NPHP3_N"/>
    <property type="match status" value="1"/>
</dbReference>
<dbReference type="Proteomes" id="UP000799770">
    <property type="component" value="Unassembled WGS sequence"/>
</dbReference>
<dbReference type="SUPFAM" id="SSF52540">
    <property type="entry name" value="P-loop containing nucleoside triphosphate hydrolases"/>
    <property type="match status" value="1"/>
</dbReference>
<keyword evidence="5" id="KW-1185">Reference proteome</keyword>
<sequence>MDGAHVIAEQGCDDVFKVLIDLPTGRRASRRVHVIIGGEPSTALVKTLDGVPYVDMDTEYQECLESLYFEGQYTRQNQIAAAHSDTNGWIWTHPSYMAWEQDESSILWIEGKPGSGKSVLAKQIQTSLAKDQETYTCQWFFSTRGGHTLVAHTSFMRSILYQLLQQNRSFFQYFLNTYRACAPRTSLPWESLRSMQEILRNIIATGIRIQCIVDAMDEAEAGEDVHSRQKLLITLSDLVALPETSRFKIIVCSRPIHDIDVAFSRHQRLFGSVHKIVLQAENSGTISSTIDVGLTSLRDAMRFWGDNYVPPQAPDLKGPYQQKRPPKGLSRPERLSPFQEKQKRREDSMFKKIRSYLLVNAQGVVLWVTLILGVLESTIRKGMYTFSELEQRLKTLPIGLDGLYKYCIDEIRSNSGPEVVAKARRALMFVSGGNALKPLKLEELWEALATPLDIESALLSNEDPIAEGRAHITSWKEFRWQLHAMCGPLVEVVTLNTRANRPAYDDVCGTDTVQLLHRTVKDFLGSYDLAGALSFSEAEAAQFTEDAPNAYAHIVMPSKSTRYISLGSDKTGNWASNIENVVEYLSDKKLLPWIFDTIPNHPMEKARLLGIFSFLLDDCTYPPLKSWSEAKIEREFGQHVMTSSGLETAQSIVCAHFVHYACSNGFTVAVRVLMEILALDRTDYIMYACFDAALMVAIRHEMLDLVQAFTVHGRNEPECRFWEESMYNVKGMSFYLTSFEMAAAQSGNEAIVREVYDRNHRKEKQMPWDQWWYLSRGRKNWSRSPDDFRVLLEFTRECRVARQALEPLPSENVREAIQAIIDYGMCWGET</sequence>
<evidence type="ECO:0000256" key="1">
    <source>
        <dbReference type="ARBA" id="ARBA00022737"/>
    </source>
</evidence>
<dbReference type="AlphaFoldDB" id="A0A6A5Z320"/>
<name>A0A6A5Z320_9PLEO</name>
<feature type="compositionally biased region" description="Basic and acidic residues" evidence="2">
    <location>
        <begin position="330"/>
        <end position="343"/>
    </location>
</feature>
<keyword evidence="1" id="KW-0677">Repeat</keyword>